<keyword evidence="3" id="KW-0732">Signal</keyword>
<feature type="chain" id="PRO_5040769086" evidence="3">
    <location>
        <begin position="20"/>
        <end position="437"/>
    </location>
</feature>
<dbReference type="Proteomes" id="UP001139353">
    <property type="component" value="Unassembled WGS sequence"/>
</dbReference>
<keyword evidence="2" id="KW-1133">Transmembrane helix</keyword>
<keyword evidence="2" id="KW-0812">Transmembrane</keyword>
<dbReference type="RefSeq" id="WP_275684189.1">
    <property type="nucleotide sequence ID" value="NZ_JAJLJH010000007.1"/>
</dbReference>
<feature type="compositionally biased region" description="Low complexity" evidence="1">
    <location>
        <begin position="205"/>
        <end position="219"/>
    </location>
</feature>
<proteinExistence type="predicted"/>
<dbReference type="InterPro" id="IPR032809">
    <property type="entry name" value="Put_HupE_UreJ"/>
</dbReference>
<feature type="transmembrane region" description="Helical" evidence="2">
    <location>
        <begin position="345"/>
        <end position="361"/>
    </location>
</feature>
<name>A0A9X2C3V8_9BURK</name>
<feature type="transmembrane region" description="Helical" evidence="2">
    <location>
        <begin position="409"/>
        <end position="427"/>
    </location>
</feature>
<feature type="transmembrane region" description="Helical" evidence="2">
    <location>
        <begin position="373"/>
        <end position="397"/>
    </location>
</feature>
<feature type="transmembrane region" description="Helical" evidence="2">
    <location>
        <begin position="320"/>
        <end position="338"/>
    </location>
</feature>
<evidence type="ECO:0000256" key="2">
    <source>
        <dbReference type="SAM" id="Phobius"/>
    </source>
</evidence>
<dbReference type="EMBL" id="JAJLJH010000007">
    <property type="protein sequence ID" value="MCK9688145.1"/>
    <property type="molecule type" value="Genomic_DNA"/>
</dbReference>
<keyword evidence="2" id="KW-0472">Membrane</keyword>
<gene>
    <name evidence="4" type="ORF">LPC04_20765</name>
</gene>
<comment type="caution">
    <text evidence="4">The sequence shown here is derived from an EMBL/GenBank/DDBJ whole genome shotgun (WGS) entry which is preliminary data.</text>
</comment>
<keyword evidence="5" id="KW-1185">Reference proteome</keyword>
<dbReference type="InterPro" id="IPR018247">
    <property type="entry name" value="EF_Hand_1_Ca_BS"/>
</dbReference>
<evidence type="ECO:0000256" key="1">
    <source>
        <dbReference type="SAM" id="MobiDB-lite"/>
    </source>
</evidence>
<feature type="transmembrane region" description="Helical" evidence="2">
    <location>
        <begin position="284"/>
        <end position="308"/>
    </location>
</feature>
<dbReference type="PROSITE" id="PS00018">
    <property type="entry name" value="EF_HAND_1"/>
    <property type="match status" value="1"/>
</dbReference>
<reference evidence="4" key="1">
    <citation type="submission" date="2021-11" db="EMBL/GenBank/DDBJ databases">
        <title>BS-T2-15 a new species belonging to the Comamonadaceae family isolated from the soil of a French oak forest.</title>
        <authorList>
            <person name="Mieszkin S."/>
            <person name="Alain K."/>
        </authorList>
    </citation>
    <scope>NUCLEOTIDE SEQUENCE</scope>
    <source>
        <strain evidence="4">BS-T2-15</strain>
    </source>
</reference>
<feature type="region of interest" description="Disordered" evidence="1">
    <location>
        <begin position="186"/>
        <end position="219"/>
    </location>
</feature>
<evidence type="ECO:0000256" key="3">
    <source>
        <dbReference type="SAM" id="SignalP"/>
    </source>
</evidence>
<dbReference type="AlphaFoldDB" id="A0A9X2C3V8"/>
<sequence>MKSACLAALLVALAPFAQAHKASDAYVTLHVDGATVAARIDIALRDLDRDLDLDTNADDQLSWKEVRTRWADIAALARNDIRLSADGARCTPDAASTPVTDANTPALTEHSDGTYAVLRTQWHCAAPVQALSVEYELFAKTDPTHRGIARVSRADADAGTPQLAVLSPGNGWHRFKLPPLPTAPAASGTSADFVETPAPVPVPAAAPKAQPDANADTASADDAPASSFFGFVREGVHHILIGYDHILFLLSLLLPAVWIRSAVTDPRTGVTRTRWVPSANLRLALANVLKVVTAFTVAHSITLALSVLDVVDPPSRWVESIIAASVVLAALNNIWPLISEARWKLTFVFGLVHGFGFASALKDAGLAKGALAGPLVGFNVGVEIGQLCIVALVLPVAWSLRGTRTYRGAFAGGSLLIAGVAGLWLVQRAFDLSLIAG</sequence>
<protein>
    <submittedName>
        <fullName evidence="4">HupE/UreJ family protein</fullName>
    </submittedName>
</protein>
<evidence type="ECO:0000313" key="4">
    <source>
        <dbReference type="EMBL" id="MCK9688145.1"/>
    </source>
</evidence>
<dbReference type="Pfam" id="PF13795">
    <property type="entry name" value="HupE_UreJ_2"/>
    <property type="match status" value="1"/>
</dbReference>
<accession>A0A9X2C3V8</accession>
<evidence type="ECO:0000313" key="5">
    <source>
        <dbReference type="Proteomes" id="UP001139353"/>
    </source>
</evidence>
<feature type="transmembrane region" description="Helical" evidence="2">
    <location>
        <begin position="246"/>
        <end position="263"/>
    </location>
</feature>
<feature type="signal peptide" evidence="3">
    <location>
        <begin position="1"/>
        <end position="19"/>
    </location>
</feature>
<organism evidence="4 5">
    <name type="scientific">Scleromatobacter humisilvae</name>
    <dbReference type="NCBI Taxonomy" id="2897159"/>
    <lineage>
        <taxon>Bacteria</taxon>
        <taxon>Pseudomonadati</taxon>
        <taxon>Pseudomonadota</taxon>
        <taxon>Betaproteobacteria</taxon>
        <taxon>Burkholderiales</taxon>
        <taxon>Sphaerotilaceae</taxon>
        <taxon>Scleromatobacter</taxon>
    </lineage>
</organism>